<dbReference type="AlphaFoldDB" id="A0A1I2NDI4"/>
<accession>A0A1I2NDI4</accession>
<protein>
    <submittedName>
        <fullName evidence="1">Uncharacterized protein</fullName>
    </submittedName>
</protein>
<name>A0A1I2NDI4_9BACL</name>
<dbReference type="RefSeq" id="WP_177184579.1">
    <property type="nucleotide sequence ID" value="NZ_FOOY01000003.1"/>
</dbReference>
<proteinExistence type="predicted"/>
<evidence type="ECO:0000313" key="1">
    <source>
        <dbReference type="EMBL" id="SFF99767.1"/>
    </source>
</evidence>
<evidence type="ECO:0000313" key="2">
    <source>
        <dbReference type="Proteomes" id="UP000198752"/>
    </source>
</evidence>
<dbReference type="EMBL" id="FOOY01000003">
    <property type="protein sequence ID" value="SFF99767.1"/>
    <property type="molecule type" value="Genomic_DNA"/>
</dbReference>
<reference evidence="2" key="1">
    <citation type="submission" date="2016-10" db="EMBL/GenBank/DDBJ databases">
        <authorList>
            <person name="Varghese N."/>
            <person name="Submissions S."/>
        </authorList>
    </citation>
    <scope>NUCLEOTIDE SEQUENCE [LARGE SCALE GENOMIC DNA]</scope>
    <source>
        <strain evidence="2">ATCC 700379</strain>
    </source>
</reference>
<sequence>MFNQFLIDAIIEAIDGKISDLRKYENEHQNDLNNRAVYYAVCRDIDWLERVKKI</sequence>
<gene>
    <name evidence="1" type="ORF">SAMN02982927_00339</name>
</gene>
<organism evidence="1 2">
    <name type="scientific">Sporolactobacillus nakayamae</name>
    <dbReference type="NCBI Taxonomy" id="269670"/>
    <lineage>
        <taxon>Bacteria</taxon>
        <taxon>Bacillati</taxon>
        <taxon>Bacillota</taxon>
        <taxon>Bacilli</taxon>
        <taxon>Bacillales</taxon>
        <taxon>Sporolactobacillaceae</taxon>
        <taxon>Sporolactobacillus</taxon>
    </lineage>
</organism>
<keyword evidence="2" id="KW-1185">Reference proteome</keyword>
<dbReference type="Proteomes" id="UP000198752">
    <property type="component" value="Unassembled WGS sequence"/>
</dbReference>